<keyword evidence="5 8" id="KW-0233">DNA recombination</keyword>
<keyword evidence="4 8" id="KW-0227">DNA damage</keyword>
<gene>
    <name evidence="8" type="primary">recO</name>
    <name evidence="10" type="ORF">SAMN05216186_11559</name>
</gene>
<dbReference type="PANTHER" id="PTHR33991">
    <property type="entry name" value="DNA REPAIR PROTEIN RECO"/>
    <property type="match status" value="1"/>
</dbReference>
<dbReference type="SUPFAM" id="SSF50249">
    <property type="entry name" value="Nucleic acid-binding proteins"/>
    <property type="match status" value="1"/>
</dbReference>
<proteinExistence type="inferred from homology"/>
<evidence type="ECO:0000256" key="6">
    <source>
        <dbReference type="ARBA" id="ARBA00023204"/>
    </source>
</evidence>
<reference evidence="10 11" key="1">
    <citation type="submission" date="2016-10" db="EMBL/GenBank/DDBJ databases">
        <authorList>
            <person name="de Groot N.N."/>
        </authorList>
    </citation>
    <scope>NUCLEOTIDE SEQUENCE [LARGE SCALE GENOMIC DNA]</scope>
    <source>
        <strain evidence="10 11">JCM 21544</strain>
    </source>
</reference>
<comment type="function">
    <text evidence="1 8">Involved in DNA repair and RecF pathway recombination.</text>
</comment>
<evidence type="ECO:0000256" key="3">
    <source>
        <dbReference type="ARBA" id="ARBA00021310"/>
    </source>
</evidence>
<comment type="similarity">
    <text evidence="2 8">Belongs to the RecO family.</text>
</comment>
<dbReference type="GO" id="GO:0006310">
    <property type="term" value="P:DNA recombination"/>
    <property type="evidence" value="ECO:0007669"/>
    <property type="project" value="UniProtKB-UniRule"/>
</dbReference>
<name>A0A1G9HJ19_9PSED</name>
<evidence type="ECO:0000313" key="10">
    <source>
        <dbReference type="EMBL" id="SDL12991.1"/>
    </source>
</evidence>
<dbReference type="Gene3D" id="1.20.1440.120">
    <property type="entry name" value="Recombination protein O, C-terminal domain"/>
    <property type="match status" value="1"/>
</dbReference>
<dbReference type="Proteomes" id="UP000198706">
    <property type="component" value="Unassembled WGS sequence"/>
</dbReference>
<dbReference type="InterPro" id="IPR037278">
    <property type="entry name" value="ARFGAP/RecO"/>
</dbReference>
<dbReference type="HAMAP" id="MF_00201">
    <property type="entry name" value="RecO"/>
    <property type="match status" value="1"/>
</dbReference>
<evidence type="ECO:0000256" key="4">
    <source>
        <dbReference type="ARBA" id="ARBA00022763"/>
    </source>
</evidence>
<dbReference type="InterPro" id="IPR042242">
    <property type="entry name" value="RecO_C"/>
</dbReference>
<dbReference type="GO" id="GO:0043590">
    <property type="term" value="C:bacterial nucleoid"/>
    <property type="evidence" value="ECO:0007669"/>
    <property type="project" value="TreeGrafter"/>
</dbReference>
<evidence type="ECO:0000256" key="5">
    <source>
        <dbReference type="ARBA" id="ARBA00023172"/>
    </source>
</evidence>
<dbReference type="InterPro" id="IPR022572">
    <property type="entry name" value="DNA_rep/recomb_RecO_N"/>
</dbReference>
<dbReference type="EMBL" id="FNFD01000015">
    <property type="protein sequence ID" value="SDL12991.1"/>
    <property type="molecule type" value="Genomic_DNA"/>
</dbReference>
<keyword evidence="11" id="KW-1185">Reference proteome</keyword>
<dbReference type="SUPFAM" id="SSF57863">
    <property type="entry name" value="ArfGap/RecO-like zinc finger"/>
    <property type="match status" value="1"/>
</dbReference>
<dbReference type="GO" id="GO:0006302">
    <property type="term" value="P:double-strand break repair"/>
    <property type="evidence" value="ECO:0007669"/>
    <property type="project" value="TreeGrafter"/>
</dbReference>
<dbReference type="Pfam" id="PF02565">
    <property type="entry name" value="RecO_C"/>
    <property type="match status" value="1"/>
</dbReference>
<dbReference type="Pfam" id="PF11967">
    <property type="entry name" value="RecO_N"/>
    <property type="match status" value="1"/>
</dbReference>
<dbReference type="NCBIfam" id="TIGR00613">
    <property type="entry name" value="reco"/>
    <property type="match status" value="1"/>
</dbReference>
<evidence type="ECO:0000256" key="1">
    <source>
        <dbReference type="ARBA" id="ARBA00003065"/>
    </source>
</evidence>
<dbReference type="InterPro" id="IPR012340">
    <property type="entry name" value="NA-bd_OB-fold"/>
</dbReference>
<evidence type="ECO:0000256" key="2">
    <source>
        <dbReference type="ARBA" id="ARBA00007452"/>
    </source>
</evidence>
<dbReference type="InterPro" id="IPR003717">
    <property type="entry name" value="RecO"/>
</dbReference>
<organism evidence="10 11">
    <name type="scientific">Pseudomonas indica</name>
    <dbReference type="NCBI Taxonomy" id="137658"/>
    <lineage>
        <taxon>Bacteria</taxon>
        <taxon>Pseudomonadati</taxon>
        <taxon>Pseudomonadota</taxon>
        <taxon>Gammaproteobacteria</taxon>
        <taxon>Pseudomonadales</taxon>
        <taxon>Pseudomonadaceae</taxon>
        <taxon>Pseudomonas</taxon>
    </lineage>
</organism>
<keyword evidence="6 8" id="KW-0234">DNA repair</keyword>
<accession>A0A1G9HJ19</accession>
<dbReference type="PANTHER" id="PTHR33991:SF1">
    <property type="entry name" value="DNA REPAIR PROTEIN RECO"/>
    <property type="match status" value="1"/>
</dbReference>
<sequence>MSQSAFVLHSRPYRESSALVDFFTPQGRLRAVLRSARGKAGSLARPFVPLEVEFSGRGELKNASRLEASGIAHWLNGDALFSGLYLNELLIRLLPAEVPHPAFFEHYAATLLALAEGRPLEPLLRAFEWRLLDELGYGFALDLDIAGQPIVTEGLYRLQPDAGLEPVSQLQPGLFHGAELLAMAEADWSVPGALAAAKRLMRQALAPHLGGRPLVSRELFMNLKEPPRD</sequence>
<feature type="domain" description="DNA replication/recombination mediator RecO N-terminal" evidence="9">
    <location>
        <begin position="2"/>
        <end position="67"/>
    </location>
</feature>
<dbReference type="Gene3D" id="2.40.50.140">
    <property type="entry name" value="Nucleic acid-binding proteins"/>
    <property type="match status" value="1"/>
</dbReference>
<dbReference type="STRING" id="137658.SAMN05216186_11559"/>
<dbReference type="AlphaFoldDB" id="A0A1G9HJ19"/>
<dbReference type="RefSeq" id="WP_084336374.1">
    <property type="nucleotide sequence ID" value="NZ_FNFD01000015.1"/>
</dbReference>
<evidence type="ECO:0000256" key="8">
    <source>
        <dbReference type="HAMAP-Rule" id="MF_00201"/>
    </source>
</evidence>
<protein>
    <recommendedName>
        <fullName evidence="3 8">DNA repair protein RecO</fullName>
    </recommendedName>
    <alternativeName>
        <fullName evidence="7 8">Recombination protein O</fullName>
    </alternativeName>
</protein>
<evidence type="ECO:0000313" key="11">
    <source>
        <dbReference type="Proteomes" id="UP000198706"/>
    </source>
</evidence>
<evidence type="ECO:0000259" key="9">
    <source>
        <dbReference type="Pfam" id="PF11967"/>
    </source>
</evidence>
<evidence type="ECO:0000256" key="7">
    <source>
        <dbReference type="ARBA" id="ARBA00033409"/>
    </source>
</evidence>